<evidence type="ECO:0000256" key="4">
    <source>
        <dbReference type="ARBA" id="ARBA00022692"/>
    </source>
</evidence>
<keyword evidence="10" id="KW-1185">Reference proteome</keyword>
<organism evidence="9 10">
    <name type="scientific">Ornatilinea apprima</name>
    <dbReference type="NCBI Taxonomy" id="1134406"/>
    <lineage>
        <taxon>Bacteria</taxon>
        <taxon>Bacillati</taxon>
        <taxon>Chloroflexota</taxon>
        <taxon>Anaerolineae</taxon>
        <taxon>Anaerolineales</taxon>
        <taxon>Anaerolineaceae</taxon>
        <taxon>Ornatilinea</taxon>
    </lineage>
</organism>
<dbReference type="RefSeq" id="WP_075061431.1">
    <property type="nucleotide sequence ID" value="NZ_LGCL01000013.1"/>
</dbReference>
<dbReference type="GO" id="GO:0022857">
    <property type="term" value="F:transmembrane transporter activity"/>
    <property type="evidence" value="ECO:0007669"/>
    <property type="project" value="InterPro"/>
</dbReference>
<dbReference type="PROSITE" id="PS50850">
    <property type="entry name" value="MFS"/>
    <property type="match status" value="1"/>
</dbReference>
<dbReference type="PANTHER" id="PTHR23517">
    <property type="entry name" value="RESISTANCE PROTEIN MDTM, PUTATIVE-RELATED-RELATED"/>
    <property type="match status" value="1"/>
</dbReference>
<evidence type="ECO:0000256" key="2">
    <source>
        <dbReference type="ARBA" id="ARBA00022448"/>
    </source>
</evidence>
<evidence type="ECO:0000256" key="6">
    <source>
        <dbReference type="ARBA" id="ARBA00023136"/>
    </source>
</evidence>
<evidence type="ECO:0000256" key="1">
    <source>
        <dbReference type="ARBA" id="ARBA00004651"/>
    </source>
</evidence>
<dbReference type="InterPro" id="IPR001958">
    <property type="entry name" value="Tet-R_TetA/multi-R_MdtG-like"/>
</dbReference>
<dbReference type="PRINTS" id="PR01035">
    <property type="entry name" value="TCRTETA"/>
</dbReference>
<reference evidence="9 10" key="1">
    <citation type="submission" date="2015-07" db="EMBL/GenBank/DDBJ databases">
        <title>Genome sequence of Ornatilinea apprima DSM 23815.</title>
        <authorList>
            <person name="Hemp J."/>
            <person name="Ward L.M."/>
            <person name="Pace L.A."/>
            <person name="Fischer W.W."/>
        </authorList>
    </citation>
    <scope>NUCLEOTIDE SEQUENCE [LARGE SCALE GENOMIC DNA]</scope>
    <source>
        <strain evidence="9 10">P3M-1</strain>
    </source>
</reference>
<feature type="transmembrane region" description="Helical" evidence="7">
    <location>
        <begin position="141"/>
        <end position="161"/>
    </location>
</feature>
<evidence type="ECO:0000256" key="3">
    <source>
        <dbReference type="ARBA" id="ARBA00022475"/>
    </source>
</evidence>
<feature type="transmembrane region" description="Helical" evidence="7">
    <location>
        <begin position="53"/>
        <end position="73"/>
    </location>
</feature>
<evidence type="ECO:0000313" key="9">
    <source>
        <dbReference type="EMBL" id="KPL79375.1"/>
    </source>
</evidence>
<keyword evidence="5 7" id="KW-1133">Transmembrane helix</keyword>
<dbReference type="STRING" id="1134406.ADN00_02750"/>
<proteinExistence type="predicted"/>
<dbReference type="Proteomes" id="UP000050417">
    <property type="component" value="Unassembled WGS sequence"/>
</dbReference>
<feature type="transmembrane region" description="Helical" evidence="7">
    <location>
        <begin position="106"/>
        <end position="129"/>
    </location>
</feature>
<evidence type="ECO:0000313" key="10">
    <source>
        <dbReference type="Proteomes" id="UP000050417"/>
    </source>
</evidence>
<name>A0A0P6XRE3_9CHLR</name>
<feature type="transmembrane region" description="Helical" evidence="7">
    <location>
        <begin position="308"/>
        <end position="326"/>
    </location>
</feature>
<dbReference type="CDD" id="cd17329">
    <property type="entry name" value="MFS_MdtH_MDR_like"/>
    <property type="match status" value="1"/>
</dbReference>
<dbReference type="InterPro" id="IPR020846">
    <property type="entry name" value="MFS_dom"/>
</dbReference>
<dbReference type="Pfam" id="PF07690">
    <property type="entry name" value="MFS_1"/>
    <property type="match status" value="1"/>
</dbReference>
<feature type="transmembrane region" description="Helical" evidence="7">
    <location>
        <begin position="285"/>
        <end position="302"/>
    </location>
</feature>
<dbReference type="SUPFAM" id="SSF103473">
    <property type="entry name" value="MFS general substrate transporter"/>
    <property type="match status" value="1"/>
</dbReference>
<dbReference type="PATRIC" id="fig|1134406.4.peg.2183"/>
<dbReference type="OrthoDB" id="9793283at2"/>
<feature type="transmembrane region" description="Helical" evidence="7">
    <location>
        <begin position="167"/>
        <end position="188"/>
    </location>
</feature>
<feature type="transmembrane region" description="Helical" evidence="7">
    <location>
        <begin position="16"/>
        <end position="41"/>
    </location>
</feature>
<dbReference type="PANTHER" id="PTHR23517:SF2">
    <property type="entry name" value="MULTIDRUG RESISTANCE PROTEIN MDTH"/>
    <property type="match status" value="1"/>
</dbReference>
<dbReference type="InterPro" id="IPR050171">
    <property type="entry name" value="MFS_Transporters"/>
</dbReference>
<feature type="transmembrane region" description="Helical" evidence="7">
    <location>
        <begin position="374"/>
        <end position="394"/>
    </location>
</feature>
<sequence length="414" mass="45217">MIGTLQRTFREYPKKFWIVVGVSFIDHIGGTLLFPFFSLYITQKFGVGMTQAGMVLGLFSIFGLLGGFIGGALTDKFGRRKLILFGLIFSALSTLSLGLVNEFSMLIPLAVVIGLLSDMAGPAHSAMIADILPENQRQEGFGILRVVSNMSWIIGPTIGGIVANQSFFALFVIDAAVSCLVALLFFLFMPETKPQSSEESQRESMLDTFKGYAVALRDFAFMAFLFAGILMGLVYQQLYNSLSVYLRDQHGIDPQGYGFLLTASAVVVILFQFSISRWMKYRPPFAMMAAGTLFYMVGFGMFGVVSHYVLFVLAVMIITLGEMLVVPTSQALAANFAPEEMRGRYMAVFGLMWMLPATIGPGMAGVILDNYNPNLLWYIGAVLCAAAALAFYALHVRLGAQARFAPAEQESAAG</sequence>
<evidence type="ECO:0000256" key="5">
    <source>
        <dbReference type="ARBA" id="ARBA00022989"/>
    </source>
</evidence>
<dbReference type="InterPro" id="IPR011701">
    <property type="entry name" value="MFS"/>
</dbReference>
<gene>
    <name evidence="9" type="ORF">ADN00_02750</name>
</gene>
<feature type="transmembrane region" description="Helical" evidence="7">
    <location>
        <begin position="347"/>
        <end position="368"/>
    </location>
</feature>
<dbReference type="EMBL" id="LGCL01000013">
    <property type="protein sequence ID" value="KPL79375.1"/>
    <property type="molecule type" value="Genomic_DNA"/>
</dbReference>
<keyword evidence="6 7" id="KW-0472">Membrane</keyword>
<feature type="domain" description="Major facilitator superfamily (MFS) profile" evidence="8">
    <location>
        <begin position="15"/>
        <end position="399"/>
    </location>
</feature>
<comment type="caution">
    <text evidence="9">The sequence shown here is derived from an EMBL/GenBank/DDBJ whole genome shotgun (WGS) entry which is preliminary data.</text>
</comment>
<keyword evidence="2" id="KW-0813">Transport</keyword>
<feature type="transmembrane region" description="Helical" evidence="7">
    <location>
        <begin position="82"/>
        <end position="100"/>
    </location>
</feature>
<accession>A0A0P6XRE3</accession>
<dbReference type="AlphaFoldDB" id="A0A0P6XRE3"/>
<protein>
    <recommendedName>
        <fullName evidence="8">Major facilitator superfamily (MFS) profile domain-containing protein</fullName>
    </recommendedName>
</protein>
<evidence type="ECO:0000259" key="8">
    <source>
        <dbReference type="PROSITE" id="PS50850"/>
    </source>
</evidence>
<comment type="subcellular location">
    <subcellularLocation>
        <location evidence="1">Cell membrane</location>
        <topology evidence="1">Multi-pass membrane protein</topology>
    </subcellularLocation>
</comment>
<keyword evidence="3" id="KW-1003">Cell membrane</keyword>
<keyword evidence="4 7" id="KW-0812">Transmembrane</keyword>
<feature type="transmembrane region" description="Helical" evidence="7">
    <location>
        <begin position="255"/>
        <end position="273"/>
    </location>
</feature>
<dbReference type="InterPro" id="IPR036259">
    <property type="entry name" value="MFS_trans_sf"/>
</dbReference>
<evidence type="ECO:0000256" key="7">
    <source>
        <dbReference type="SAM" id="Phobius"/>
    </source>
</evidence>
<dbReference type="Gene3D" id="1.20.1250.20">
    <property type="entry name" value="MFS general substrate transporter like domains"/>
    <property type="match status" value="1"/>
</dbReference>
<feature type="transmembrane region" description="Helical" evidence="7">
    <location>
        <begin position="209"/>
        <end position="235"/>
    </location>
</feature>
<dbReference type="GO" id="GO:0005886">
    <property type="term" value="C:plasma membrane"/>
    <property type="evidence" value="ECO:0007669"/>
    <property type="project" value="UniProtKB-SubCell"/>
</dbReference>